<gene>
    <name evidence="2" type="ORF">AVT10_01510</name>
</gene>
<feature type="transmembrane region" description="Helical" evidence="1">
    <location>
        <begin position="39"/>
        <end position="68"/>
    </location>
</feature>
<dbReference type="Proteomes" id="UP000076609">
    <property type="component" value="Unassembled WGS sequence"/>
</dbReference>
<evidence type="ECO:0000313" key="2">
    <source>
        <dbReference type="EMBL" id="KZE18747.1"/>
    </source>
</evidence>
<reference evidence="3" key="1">
    <citation type="submission" date="2016-01" db="EMBL/GenBank/DDBJ databases">
        <title>Draft genome of Chromobacterium sp. F49.</title>
        <authorList>
            <person name="Hong K.W."/>
        </authorList>
    </citation>
    <scope>NUCLEOTIDE SEQUENCE [LARGE SCALE GENOMIC DNA]</scope>
    <source>
        <strain evidence="3">CN3</strain>
    </source>
</reference>
<comment type="caution">
    <text evidence="2">The sequence shown here is derived from an EMBL/GenBank/DDBJ whole genome shotgun (WGS) entry which is preliminary data.</text>
</comment>
<keyword evidence="3" id="KW-1185">Reference proteome</keyword>
<dbReference type="RefSeq" id="WP_066687376.1">
    <property type="nucleotide sequence ID" value="NZ_CP117025.1"/>
</dbReference>
<keyword evidence="1" id="KW-1133">Transmembrane helix</keyword>
<keyword evidence="1" id="KW-0812">Transmembrane</keyword>
<evidence type="ECO:0008006" key="4">
    <source>
        <dbReference type="Google" id="ProtNLM"/>
    </source>
</evidence>
<dbReference type="InterPro" id="IPR009937">
    <property type="entry name" value="Phage_holin_3_6"/>
</dbReference>
<name>A0ABR5YGF8_9SPHN</name>
<dbReference type="Pfam" id="PF07332">
    <property type="entry name" value="Phage_holin_3_6"/>
    <property type="match status" value="1"/>
</dbReference>
<evidence type="ECO:0000313" key="3">
    <source>
        <dbReference type="Proteomes" id="UP000076609"/>
    </source>
</evidence>
<evidence type="ECO:0000256" key="1">
    <source>
        <dbReference type="SAM" id="Phobius"/>
    </source>
</evidence>
<sequence length="111" mass="11015">MGDEGLGTVVTRVVDDAKAYAQAEVTLWKTVASTRGSQAGIAAGLAAGAVVIALSAVTALLVGAILSLRPVMGPGWATLLVVVVALAIAGLLAKMALSGLKRVTAPLGDKH</sequence>
<protein>
    <recommendedName>
        <fullName evidence="4">Phage holin family protein</fullName>
    </recommendedName>
</protein>
<dbReference type="EMBL" id="LQQO01000001">
    <property type="protein sequence ID" value="KZE18747.1"/>
    <property type="molecule type" value="Genomic_DNA"/>
</dbReference>
<accession>A0ABR5YGF8</accession>
<feature type="transmembrane region" description="Helical" evidence="1">
    <location>
        <begin position="74"/>
        <end position="93"/>
    </location>
</feature>
<proteinExistence type="predicted"/>
<keyword evidence="1" id="KW-0472">Membrane</keyword>
<organism evidence="2 3">
    <name type="scientific">Sphingomonas hankookensis</name>
    <dbReference type="NCBI Taxonomy" id="563996"/>
    <lineage>
        <taxon>Bacteria</taxon>
        <taxon>Pseudomonadati</taxon>
        <taxon>Pseudomonadota</taxon>
        <taxon>Alphaproteobacteria</taxon>
        <taxon>Sphingomonadales</taxon>
        <taxon>Sphingomonadaceae</taxon>
        <taxon>Sphingomonas</taxon>
    </lineage>
</organism>